<dbReference type="Pfam" id="PF14646">
    <property type="entry name" value="MYCBPAP"/>
    <property type="match status" value="1"/>
</dbReference>
<dbReference type="PANTHER" id="PTHR48421:SF1">
    <property type="entry name" value="MYCBP-ASSOCIATED PROTEIN"/>
    <property type="match status" value="1"/>
</dbReference>
<reference evidence="2 3" key="1">
    <citation type="journal article" date="2015" name="Genome Biol. Evol.">
        <title>Phylogenomic analyses indicate that early fungi evolved digesting cell walls of algal ancestors of land plants.</title>
        <authorList>
            <person name="Chang Y."/>
            <person name="Wang S."/>
            <person name="Sekimoto S."/>
            <person name="Aerts A.L."/>
            <person name="Choi C."/>
            <person name="Clum A."/>
            <person name="LaButti K.M."/>
            <person name="Lindquist E.A."/>
            <person name="Yee Ngan C."/>
            <person name="Ohm R.A."/>
            <person name="Salamov A.A."/>
            <person name="Grigoriev I.V."/>
            <person name="Spatafora J.W."/>
            <person name="Berbee M.L."/>
        </authorList>
    </citation>
    <scope>NUCLEOTIDE SEQUENCE [LARGE SCALE GENOMIC DNA]</scope>
    <source>
        <strain evidence="2 3">JEL478</strain>
    </source>
</reference>
<dbReference type="OMA" id="QTHERNA"/>
<gene>
    <name evidence="2" type="ORF">M427DRAFT_212009</name>
</gene>
<feature type="region of interest" description="Disordered" evidence="1">
    <location>
        <begin position="1"/>
        <end position="39"/>
    </location>
</feature>
<sequence length="743" mass="81937">MSHSRPLQVYIARPANPDPLGRDPELHPQPGVIPPTTLPLLLTGRGGGNGFGGGLAGSLPPLPPTNATLKSNPNTLLLGLSPEEYEELRLEAEREARAARGENVEANVMETVEVDLEGGVSHLKANTTFSPRTDSEPETRPPIWAAQKKPQRERLKGEAADRKYHELRQEKALLSWQRQSEEWRRVEMRVAEAVGRTPSGLLSHRSPPVHRRRTETSRALDLALRERSRAAGCDFWHTGYRVGYDRWGLVMGLPKGGMREIERVISPDEGDEKDSSHDTGRIFTPFEEFRERRMKEVAEEMAQVDPFWENPDPGFLEVVGKSPPVSNTTQGALSSTPEVSPVSTAPGSAESRHLQSSAIVPVSLPPPPYVGPRLLVPIRRLSFEAASCEVAVGCVTVYNVGTTSVWFEWTEVKRGTRQQKPGSAKVSKVDAASNRERLDQLPSHATHPRRFFFSRRRAAVLPGRAFDIPIAFRSDAPGRFKEEWKIETDPECAIGGWKGGEDDSAPAKPERDNDAEKEEENEGVVMMVGTALHVDVTAKKREAIKAMLRRKRATTAARFVIDRILDDLPTGGPGAATSSPAIRMGKQAVDAGEREFLFRNADMHLHYNPAVVGQLEELALEVARAAHGGVIPAGWRWNRSVDVLNDLTDRVTDASLRSAFLRRLNDHVHRLLLPPAGSADRVAPQLARDIVAALCDDVAAVSWKLREDRGLDVKRKCLIKFMPGSGDVSVKGNKCLSVNSMSF</sequence>
<proteinExistence type="predicted"/>
<feature type="region of interest" description="Disordered" evidence="1">
    <location>
        <begin position="491"/>
        <end position="521"/>
    </location>
</feature>
<keyword evidence="3" id="KW-1185">Reference proteome</keyword>
<accession>A0A139AP19</accession>
<dbReference type="AlphaFoldDB" id="A0A139AP19"/>
<dbReference type="OrthoDB" id="10263316at2759"/>
<feature type="region of interest" description="Disordered" evidence="1">
    <location>
        <begin position="321"/>
        <end position="352"/>
    </location>
</feature>
<dbReference type="PANTHER" id="PTHR48421">
    <property type="entry name" value="MYCBP-ASSOCIATED PROTEIN"/>
    <property type="match status" value="1"/>
</dbReference>
<dbReference type="EMBL" id="KQ965742">
    <property type="protein sequence ID" value="KXS18507.1"/>
    <property type="molecule type" value="Genomic_DNA"/>
</dbReference>
<dbReference type="InterPro" id="IPR032707">
    <property type="entry name" value="MYCBPAP"/>
</dbReference>
<feature type="compositionally biased region" description="Polar residues" evidence="1">
    <location>
        <begin position="324"/>
        <end position="346"/>
    </location>
</feature>
<organism evidence="2 3">
    <name type="scientific">Gonapodya prolifera (strain JEL478)</name>
    <name type="common">Monoblepharis prolifera</name>
    <dbReference type="NCBI Taxonomy" id="1344416"/>
    <lineage>
        <taxon>Eukaryota</taxon>
        <taxon>Fungi</taxon>
        <taxon>Fungi incertae sedis</taxon>
        <taxon>Chytridiomycota</taxon>
        <taxon>Chytridiomycota incertae sedis</taxon>
        <taxon>Monoblepharidomycetes</taxon>
        <taxon>Monoblepharidales</taxon>
        <taxon>Gonapodyaceae</taxon>
        <taxon>Gonapodya</taxon>
    </lineage>
</organism>
<name>A0A139AP19_GONPJ</name>
<evidence type="ECO:0000256" key="1">
    <source>
        <dbReference type="SAM" id="MobiDB-lite"/>
    </source>
</evidence>
<evidence type="ECO:0000313" key="2">
    <source>
        <dbReference type="EMBL" id="KXS18507.1"/>
    </source>
</evidence>
<dbReference type="STRING" id="1344416.A0A139AP19"/>
<evidence type="ECO:0000313" key="3">
    <source>
        <dbReference type="Proteomes" id="UP000070544"/>
    </source>
</evidence>
<dbReference type="Proteomes" id="UP000070544">
    <property type="component" value="Unassembled WGS sequence"/>
</dbReference>
<evidence type="ECO:0008006" key="4">
    <source>
        <dbReference type="Google" id="ProtNLM"/>
    </source>
</evidence>
<protein>
    <recommendedName>
        <fullName evidence="4">MYCBP-associated protein</fullName>
    </recommendedName>
</protein>